<dbReference type="EMBL" id="JACBZD010000001">
    <property type="protein sequence ID" value="NYI06083.1"/>
    <property type="molecule type" value="Genomic_DNA"/>
</dbReference>
<keyword evidence="2" id="KW-1185">Reference proteome</keyword>
<sequence>MADRMPKTVYGVWRAVVVWRYTYGYTEHIDYVGPFVRKADATARLADRRRSMRKLDSSYVFIDGYVECAHLGDWERVKD</sequence>
<dbReference type="Proteomes" id="UP000567795">
    <property type="component" value="Unassembled WGS sequence"/>
</dbReference>
<protein>
    <submittedName>
        <fullName evidence="1">Uncharacterized protein</fullName>
    </submittedName>
</protein>
<dbReference type="AlphaFoldDB" id="A0A852ZUL4"/>
<comment type="caution">
    <text evidence="1">The sequence shown here is derived from an EMBL/GenBank/DDBJ whole genome shotgun (WGS) entry which is preliminary data.</text>
</comment>
<proteinExistence type="predicted"/>
<evidence type="ECO:0000313" key="2">
    <source>
        <dbReference type="Proteomes" id="UP000567795"/>
    </source>
</evidence>
<accession>A0A852ZUL4</accession>
<name>A0A852ZUL4_9ACTN</name>
<organism evidence="1 2">
    <name type="scientific">Allostreptomyces psammosilenae</name>
    <dbReference type="NCBI Taxonomy" id="1892865"/>
    <lineage>
        <taxon>Bacteria</taxon>
        <taxon>Bacillati</taxon>
        <taxon>Actinomycetota</taxon>
        <taxon>Actinomycetes</taxon>
        <taxon>Kitasatosporales</taxon>
        <taxon>Streptomycetaceae</taxon>
        <taxon>Allostreptomyces</taxon>
    </lineage>
</organism>
<gene>
    <name evidence="1" type="ORF">FHU37_003026</name>
</gene>
<evidence type="ECO:0000313" key="1">
    <source>
        <dbReference type="EMBL" id="NYI06083.1"/>
    </source>
</evidence>
<reference evidence="1 2" key="1">
    <citation type="submission" date="2020-07" db="EMBL/GenBank/DDBJ databases">
        <title>Sequencing the genomes of 1000 actinobacteria strains.</title>
        <authorList>
            <person name="Klenk H.-P."/>
        </authorList>
    </citation>
    <scope>NUCLEOTIDE SEQUENCE [LARGE SCALE GENOMIC DNA]</scope>
    <source>
        <strain evidence="1 2">DSM 42178</strain>
    </source>
</reference>